<gene>
    <name evidence="1" type="ORF">Godav_004436</name>
</gene>
<dbReference type="EMBL" id="JABFAC010000010">
    <property type="protein sequence ID" value="MBA0626849.1"/>
    <property type="molecule type" value="Genomic_DNA"/>
</dbReference>
<dbReference type="Proteomes" id="UP000593561">
    <property type="component" value="Unassembled WGS sequence"/>
</dbReference>
<evidence type="ECO:0000313" key="1">
    <source>
        <dbReference type="EMBL" id="MBA0626849.1"/>
    </source>
</evidence>
<keyword evidence="2" id="KW-1185">Reference proteome</keyword>
<reference evidence="1 2" key="1">
    <citation type="journal article" date="2019" name="Genome Biol. Evol.">
        <title>Insights into the evolution of the New World diploid cottons (Gossypium, subgenus Houzingenia) based on genome sequencing.</title>
        <authorList>
            <person name="Grover C.E."/>
            <person name="Arick M.A. 2nd"/>
            <person name="Thrash A."/>
            <person name="Conover J.L."/>
            <person name="Sanders W.S."/>
            <person name="Peterson D.G."/>
            <person name="Frelichowski J.E."/>
            <person name="Scheffler J.A."/>
            <person name="Scheffler B.E."/>
            <person name="Wendel J.F."/>
        </authorList>
    </citation>
    <scope>NUCLEOTIDE SEQUENCE [LARGE SCALE GENOMIC DNA]</scope>
    <source>
        <strain evidence="1">27</strain>
        <tissue evidence="1">Leaf</tissue>
    </source>
</reference>
<dbReference type="AlphaFoldDB" id="A0A7J8SLA4"/>
<organism evidence="1 2">
    <name type="scientific">Gossypium davidsonii</name>
    <name type="common">Davidson's cotton</name>
    <name type="synonym">Gossypium klotzschianum subsp. davidsonii</name>
    <dbReference type="NCBI Taxonomy" id="34287"/>
    <lineage>
        <taxon>Eukaryota</taxon>
        <taxon>Viridiplantae</taxon>
        <taxon>Streptophyta</taxon>
        <taxon>Embryophyta</taxon>
        <taxon>Tracheophyta</taxon>
        <taxon>Spermatophyta</taxon>
        <taxon>Magnoliopsida</taxon>
        <taxon>eudicotyledons</taxon>
        <taxon>Gunneridae</taxon>
        <taxon>Pentapetalae</taxon>
        <taxon>rosids</taxon>
        <taxon>malvids</taxon>
        <taxon>Malvales</taxon>
        <taxon>Malvaceae</taxon>
        <taxon>Malvoideae</taxon>
        <taxon>Gossypium</taxon>
    </lineage>
</organism>
<evidence type="ECO:0000313" key="2">
    <source>
        <dbReference type="Proteomes" id="UP000593561"/>
    </source>
</evidence>
<name>A0A7J8SLA4_GOSDV</name>
<protein>
    <submittedName>
        <fullName evidence="1">Uncharacterized protein</fullName>
    </submittedName>
</protein>
<comment type="caution">
    <text evidence="1">The sequence shown here is derived from an EMBL/GenBank/DDBJ whole genome shotgun (WGS) entry which is preliminary data.</text>
</comment>
<proteinExistence type="predicted"/>
<sequence>MTSLIGGSDWPCLFGIIAWNIWKNCNMFVFQGISWSVEEIIKISFS</sequence>
<accession>A0A7J8SLA4</accession>